<dbReference type="Proteomes" id="UP000814140">
    <property type="component" value="Unassembled WGS sequence"/>
</dbReference>
<keyword evidence="2" id="KW-1185">Reference proteome</keyword>
<accession>A0ACB8STK5</accession>
<reference evidence="1" key="1">
    <citation type="submission" date="2021-03" db="EMBL/GenBank/DDBJ databases">
        <authorList>
            <consortium name="DOE Joint Genome Institute"/>
            <person name="Ahrendt S."/>
            <person name="Looney B.P."/>
            <person name="Miyauchi S."/>
            <person name="Morin E."/>
            <person name="Drula E."/>
            <person name="Courty P.E."/>
            <person name="Chicoki N."/>
            <person name="Fauchery L."/>
            <person name="Kohler A."/>
            <person name="Kuo A."/>
            <person name="Labutti K."/>
            <person name="Pangilinan J."/>
            <person name="Lipzen A."/>
            <person name="Riley R."/>
            <person name="Andreopoulos W."/>
            <person name="He G."/>
            <person name="Johnson J."/>
            <person name="Barry K.W."/>
            <person name="Grigoriev I.V."/>
            <person name="Nagy L."/>
            <person name="Hibbett D."/>
            <person name="Henrissat B."/>
            <person name="Matheny P.B."/>
            <person name="Labbe J."/>
            <person name="Martin F."/>
        </authorList>
    </citation>
    <scope>NUCLEOTIDE SEQUENCE</scope>
    <source>
        <strain evidence="1">HHB10654</strain>
    </source>
</reference>
<name>A0ACB8STK5_9AGAM</name>
<protein>
    <submittedName>
        <fullName evidence="1">Uncharacterized protein</fullName>
    </submittedName>
</protein>
<organism evidence="1 2">
    <name type="scientific">Artomyces pyxidatus</name>
    <dbReference type="NCBI Taxonomy" id="48021"/>
    <lineage>
        <taxon>Eukaryota</taxon>
        <taxon>Fungi</taxon>
        <taxon>Dikarya</taxon>
        <taxon>Basidiomycota</taxon>
        <taxon>Agaricomycotina</taxon>
        <taxon>Agaricomycetes</taxon>
        <taxon>Russulales</taxon>
        <taxon>Auriscalpiaceae</taxon>
        <taxon>Artomyces</taxon>
    </lineage>
</organism>
<reference evidence="1" key="2">
    <citation type="journal article" date="2022" name="New Phytol.">
        <title>Evolutionary transition to the ectomycorrhizal habit in the genomes of a hyperdiverse lineage of mushroom-forming fungi.</title>
        <authorList>
            <person name="Looney B."/>
            <person name="Miyauchi S."/>
            <person name="Morin E."/>
            <person name="Drula E."/>
            <person name="Courty P.E."/>
            <person name="Kohler A."/>
            <person name="Kuo A."/>
            <person name="LaButti K."/>
            <person name="Pangilinan J."/>
            <person name="Lipzen A."/>
            <person name="Riley R."/>
            <person name="Andreopoulos W."/>
            <person name="He G."/>
            <person name="Johnson J."/>
            <person name="Nolan M."/>
            <person name="Tritt A."/>
            <person name="Barry K.W."/>
            <person name="Grigoriev I.V."/>
            <person name="Nagy L.G."/>
            <person name="Hibbett D."/>
            <person name="Henrissat B."/>
            <person name="Matheny P.B."/>
            <person name="Labbe J."/>
            <person name="Martin F.M."/>
        </authorList>
    </citation>
    <scope>NUCLEOTIDE SEQUENCE</scope>
    <source>
        <strain evidence="1">HHB10654</strain>
    </source>
</reference>
<dbReference type="EMBL" id="MU277228">
    <property type="protein sequence ID" value="KAI0059246.1"/>
    <property type="molecule type" value="Genomic_DNA"/>
</dbReference>
<evidence type="ECO:0000313" key="1">
    <source>
        <dbReference type="EMBL" id="KAI0059246.1"/>
    </source>
</evidence>
<evidence type="ECO:0000313" key="2">
    <source>
        <dbReference type="Proteomes" id="UP000814140"/>
    </source>
</evidence>
<comment type="caution">
    <text evidence="1">The sequence shown here is derived from an EMBL/GenBank/DDBJ whole genome shotgun (WGS) entry which is preliminary data.</text>
</comment>
<sequence>MDTVLSEDAIAAMFNAKFASVAAGVIIVYDHSEHSFCSAPSSEDLMKTLKVITFDQEVNFIWKESWSSGKILFFVTRYYGLCATLFNNYALLSNTMTNTVGRYWILWQGWTGVFISVALAELVLVLRIRSLYLNDRTVTMILFAGFTVTMLAAAAIVGAALHDLPVNLITIAPHTFCTLGRLPPYLPTYFIPVIAFETLLGGLAAYKWLRDVGVRVRSWRFANALLRVLVRDSALYFLTMSMMYIVNAVIWVAAPDLLEVSLGFPLALSCVMIDRLILNLRAQHHRNAPRQSGVVSAVDRFDIEQQVVLDATPQATVLKQSPE</sequence>
<gene>
    <name evidence="1" type="ORF">BV25DRAFT_1993760</name>
</gene>
<proteinExistence type="predicted"/>